<keyword evidence="3" id="KW-1185">Reference proteome</keyword>
<reference evidence="2 3" key="1">
    <citation type="submission" date="2018-10" db="EMBL/GenBank/DDBJ databases">
        <title>Genomic Encyclopedia of Archaeal and Bacterial Type Strains, Phase II (KMG-II): from individual species to whole genera.</title>
        <authorList>
            <person name="Goeker M."/>
        </authorList>
    </citation>
    <scope>NUCLEOTIDE SEQUENCE [LARGE SCALE GENOMIC DNA]</scope>
    <source>
        <strain evidence="2 3">DSM 235</strain>
    </source>
</reference>
<dbReference type="AlphaFoldDB" id="A0A495ULA0"/>
<dbReference type="GO" id="GO:0004252">
    <property type="term" value="F:serine-type endopeptidase activity"/>
    <property type="evidence" value="ECO:0007669"/>
    <property type="project" value="InterPro"/>
</dbReference>
<gene>
    <name evidence="2" type="ORF">BDD21_5581</name>
</gene>
<accession>A0A495ULA0</accession>
<dbReference type="OrthoDB" id="9802364at2"/>
<name>A0A495ULA0_9GAMM</name>
<dbReference type="InterPro" id="IPR006199">
    <property type="entry name" value="LexA_DNA-bd_dom"/>
</dbReference>
<dbReference type="InterPro" id="IPR036390">
    <property type="entry name" value="WH_DNA-bd_sf"/>
</dbReference>
<dbReference type="RefSeq" id="WP_120800326.1">
    <property type="nucleotide sequence ID" value="NZ_RBXL01000002.1"/>
</dbReference>
<evidence type="ECO:0000313" key="2">
    <source>
        <dbReference type="EMBL" id="RKT38054.1"/>
    </source>
</evidence>
<evidence type="ECO:0000313" key="3">
    <source>
        <dbReference type="Proteomes" id="UP000274556"/>
    </source>
</evidence>
<dbReference type="SUPFAM" id="SSF46785">
    <property type="entry name" value="Winged helix' DNA-binding domain"/>
    <property type="match status" value="1"/>
</dbReference>
<dbReference type="GO" id="GO:0006508">
    <property type="term" value="P:proteolysis"/>
    <property type="evidence" value="ECO:0007669"/>
    <property type="project" value="InterPro"/>
</dbReference>
<evidence type="ECO:0000259" key="1">
    <source>
        <dbReference type="Pfam" id="PF01726"/>
    </source>
</evidence>
<protein>
    <submittedName>
        <fullName evidence="2">Repressor LexA</fullName>
    </submittedName>
</protein>
<comment type="caution">
    <text evidence="2">The sequence shown here is derived from an EMBL/GenBank/DDBJ whole genome shotgun (WGS) entry which is preliminary data.</text>
</comment>
<dbReference type="InterPro" id="IPR036388">
    <property type="entry name" value="WH-like_DNA-bd_sf"/>
</dbReference>
<sequence>MAEQFTEKQGQYLAFIYNYSVMFGQAPAEADLQRFFGTSPPTIHQMLVTLSEKGLISRTPGKARSFQLLIDPKEIPMLVRPNAARA</sequence>
<dbReference type="Gene3D" id="1.10.10.10">
    <property type="entry name" value="Winged helix-like DNA-binding domain superfamily/Winged helix DNA-binding domain"/>
    <property type="match status" value="1"/>
</dbReference>
<proteinExistence type="predicted"/>
<organism evidence="2 3">
    <name type="scientific">Thiocapsa rosea</name>
    <dbReference type="NCBI Taxonomy" id="69360"/>
    <lineage>
        <taxon>Bacteria</taxon>
        <taxon>Pseudomonadati</taxon>
        <taxon>Pseudomonadota</taxon>
        <taxon>Gammaproteobacteria</taxon>
        <taxon>Chromatiales</taxon>
        <taxon>Chromatiaceae</taxon>
        <taxon>Thiocapsa</taxon>
    </lineage>
</organism>
<dbReference type="Proteomes" id="UP000274556">
    <property type="component" value="Unassembled WGS sequence"/>
</dbReference>
<dbReference type="Pfam" id="PF01726">
    <property type="entry name" value="LexA_DNA_bind"/>
    <property type="match status" value="1"/>
</dbReference>
<dbReference type="EMBL" id="RBXL01000002">
    <property type="protein sequence ID" value="RKT38054.1"/>
    <property type="molecule type" value="Genomic_DNA"/>
</dbReference>
<feature type="domain" description="LexA repressor DNA-binding" evidence="1">
    <location>
        <begin position="3"/>
        <end position="64"/>
    </location>
</feature>